<dbReference type="Proteomes" id="UP000268658">
    <property type="component" value="Chromosome"/>
</dbReference>
<dbReference type="AlphaFoldDB" id="A0A3S4V0B8"/>
<organism evidence="1 2">
    <name type="scientific">Actinomyces viscosus</name>
    <dbReference type="NCBI Taxonomy" id="1656"/>
    <lineage>
        <taxon>Bacteria</taxon>
        <taxon>Bacillati</taxon>
        <taxon>Actinomycetota</taxon>
        <taxon>Actinomycetes</taxon>
        <taxon>Actinomycetales</taxon>
        <taxon>Actinomycetaceae</taxon>
        <taxon>Actinomyces</taxon>
    </lineage>
</organism>
<evidence type="ECO:0008006" key="3">
    <source>
        <dbReference type="Google" id="ProtNLM"/>
    </source>
</evidence>
<evidence type="ECO:0000313" key="1">
    <source>
        <dbReference type="EMBL" id="VEI14246.1"/>
    </source>
</evidence>
<dbReference type="KEGG" id="avc:NCTC10951_00099"/>
<accession>A0A3S4V0B8</accession>
<name>A0A3S4V0B8_ACTVI</name>
<dbReference type="EMBL" id="LR134477">
    <property type="protein sequence ID" value="VEI14246.1"/>
    <property type="molecule type" value="Genomic_DNA"/>
</dbReference>
<sequence length="78" mass="8559">MTKARSDVARRIRALRVDTVAPAPLWRLTALMTERFPGQVLTSQMLTDSEVEAGVVDGDLDLGISLRPLPILLSDGER</sequence>
<reference evidence="1 2" key="1">
    <citation type="submission" date="2018-12" db="EMBL/GenBank/DDBJ databases">
        <authorList>
            <consortium name="Pathogen Informatics"/>
        </authorList>
    </citation>
    <scope>NUCLEOTIDE SEQUENCE [LARGE SCALE GENOMIC DNA]</scope>
    <source>
        <strain evidence="1 2">NCTC10951</strain>
    </source>
</reference>
<gene>
    <name evidence="1" type="ORF">NCTC10951_00099</name>
</gene>
<evidence type="ECO:0000313" key="2">
    <source>
        <dbReference type="Proteomes" id="UP000268658"/>
    </source>
</evidence>
<proteinExistence type="predicted"/>
<protein>
    <recommendedName>
        <fullName evidence="3">LysR substrate binding domain</fullName>
    </recommendedName>
</protein>